<keyword evidence="4 10" id="KW-0808">Transferase</keyword>
<evidence type="ECO:0000256" key="7">
    <source>
        <dbReference type="ARBA" id="ARBA00022842"/>
    </source>
</evidence>
<dbReference type="Pfam" id="PF00365">
    <property type="entry name" value="PFK"/>
    <property type="match status" value="2"/>
</dbReference>
<reference evidence="14" key="1">
    <citation type="submission" date="2008-06" db="EMBL/GenBank/DDBJ databases">
        <authorList>
            <person name="Lorenzi H."/>
            <person name="Inman J."/>
            <person name="Miller J."/>
            <person name="Schobel S."/>
            <person name="Amedeo P."/>
            <person name="Caler E.V."/>
            <person name="da Silva J."/>
        </authorList>
    </citation>
    <scope>NUCLEOTIDE SEQUENCE [LARGE SCALE GENOMIC DNA]</scope>
    <source>
        <strain evidence="14">RN66</strain>
    </source>
</reference>
<feature type="binding site" evidence="10">
    <location>
        <begin position="287"/>
        <end position="289"/>
    </location>
    <ligand>
        <name>substrate</name>
    </ligand>
</feature>
<dbReference type="PANTHER" id="PTHR43650">
    <property type="entry name" value="PYROPHOSPHATE--FRUCTOSE 6-PHOSPHATE 1-PHOSPHOTRANSFERASE"/>
    <property type="match status" value="1"/>
</dbReference>
<accession>B6AH35</accession>
<evidence type="ECO:0000256" key="4">
    <source>
        <dbReference type="ARBA" id="ARBA00022679"/>
    </source>
</evidence>
<evidence type="ECO:0000256" key="3">
    <source>
        <dbReference type="ARBA" id="ARBA00022490"/>
    </source>
</evidence>
<evidence type="ECO:0000256" key="8">
    <source>
        <dbReference type="ARBA" id="ARBA00023152"/>
    </source>
</evidence>
<feature type="region of interest" description="Disordered" evidence="12">
    <location>
        <begin position="32"/>
        <end position="54"/>
    </location>
</feature>
<dbReference type="InterPro" id="IPR035966">
    <property type="entry name" value="PKF_sf"/>
</dbReference>
<dbReference type="GO" id="GO:0009749">
    <property type="term" value="P:response to glucose"/>
    <property type="evidence" value="ECO:0007669"/>
    <property type="project" value="TreeGrafter"/>
</dbReference>
<evidence type="ECO:0000256" key="12">
    <source>
        <dbReference type="SAM" id="MobiDB-lite"/>
    </source>
</evidence>
<name>B6AH35_CRYMR</name>
<dbReference type="VEuPathDB" id="CryptoDB:CMU_037000"/>
<evidence type="ECO:0000256" key="2">
    <source>
        <dbReference type="ARBA" id="ARBA00003138"/>
    </source>
</evidence>
<comment type="pathway">
    <text evidence="10">Carbohydrate degradation; glycolysis; D-glyceraldehyde 3-phosphate and glycerone phosphate from D-glucose: step 3/4.</text>
</comment>
<protein>
    <recommendedName>
        <fullName evidence="10">Probable ATP-dependent 6-phosphofructokinase</fullName>
        <shortName evidence="10">ATP-PFK</shortName>
        <shortName evidence="10">Phosphofructokinase</shortName>
        <ecNumber evidence="10">2.7.1.11</ecNumber>
    </recommendedName>
    <alternativeName>
        <fullName evidence="10">Phosphohexokinase</fullName>
    </alternativeName>
</protein>
<evidence type="ECO:0000256" key="9">
    <source>
        <dbReference type="ARBA" id="ARBA00048072"/>
    </source>
</evidence>
<evidence type="ECO:0000313" key="14">
    <source>
        <dbReference type="EMBL" id="EEA07526.1"/>
    </source>
</evidence>
<comment type="similarity">
    <text evidence="10">Belongs to the phosphofructokinase type A (PFKA) family. PPi-dependent PFK group II subfamily. Clade 'Long' sub-subfamily.</text>
</comment>
<feature type="domain" description="Phosphofructokinase" evidence="13">
    <location>
        <begin position="837"/>
        <end position="1115"/>
    </location>
</feature>
<comment type="function">
    <text evidence="10">Catalyzes the phosphorylation of D-fructose 6-phosphate to fructose 1,6-bisphosphate by ATP, the first committing step of glycolysis.</text>
</comment>
<comment type="catalytic activity">
    <reaction evidence="9">
        <text>beta-D-fructose 6-phosphate + diphosphate = beta-D-fructose 1,6-bisphosphate + phosphate + H(+)</text>
        <dbReference type="Rhea" id="RHEA:13613"/>
        <dbReference type="ChEBI" id="CHEBI:15378"/>
        <dbReference type="ChEBI" id="CHEBI:32966"/>
        <dbReference type="ChEBI" id="CHEBI:33019"/>
        <dbReference type="ChEBI" id="CHEBI:43474"/>
        <dbReference type="ChEBI" id="CHEBI:57634"/>
        <dbReference type="EC" id="2.7.1.90"/>
    </reaction>
</comment>
<comment type="catalytic activity">
    <reaction evidence="10">
        <text>beta-D-fructose 6-phosphate + ATP = beta-D-fructose 1,6-bisphosphate + ADP + H(+)</text>
        <dbReference type="Rhea" id="RHEA:16109"/>
        <dbReference type="ChEBI" id="CHEBI:15378"/>
        <dbReference type="ChEBI" id="CHEBI:30616"/>
        <dbReference type="ChEBI" id="CHEBI:32966"/>
        <dbReference type="ChEBI" id="CHEBI:57634"/>
        <dbReference type="ChEBI" id="CHEBI:456216"/>
        <dbReference type="EC" id="2.7.1.11"/>
    </reaction>
</comment>
<keyword evidence="5 10" id="KW-0479">Metal-binding</keyword>
<feature type="binding site" evidence="10">
    <location>
        <begin position="334"/>
        <end position="336"/>
    </location>
    <ligand>
        <name>substrate</name>
    </ligand>
</feature>
<dbReference type="HAMAP" id="MF_01980">
    <property type="entry name" value="Phosphofructokinase_II_Long"/>
    <property type="match status" value="1"/>
</dbReference>
<feature type="coiled-coil region" evidence="11">
    <location>
        <begin position="401"/>
        <end position="428"/>
    </location>
</feature>
<feature type="compositionally biased region" description="Low complexity" evidence="12">
    <location>
        <begin position="1120"/>
        <end position="1138"/>
    </location>
</feature>
<keyword evidence="11" id="KW-0175">Coiled coil</keyword>
<dbReference type="PANTHER" id="PTHR43650:SF1">
    <property type="entry name" value="PYROPHOSPHATE--FRUCTOSE 6-PHOSPHATE 1-PHOSPHOTRANSFERASE SUBUNIT BETA 2"/>
    <property type="match status" value="1"/>
</dbReference>
<organism evidence="14 15">
    <name type="scientific">Cryptosporidium muris (strain RN66)</name>
    <dbReference type="NCBI Taxonomy" id="441375"/>
    <lineage>
        <taxon>Eukaryota</taxon>
        <taxon>Sar</taxon>
        <taxon>Alveolata</taxon>
        <taxon>Apicomplexa</taxon>
        <taxon>Conoidasida</taxon>
        <taxon>Coccidia</taxon>
        <taxon>Eucoccidiorida</taxon>
        <taxon>Eimeriorina</taxon>
        <taxon>Cryptosporidiidae</taxon>
        <taxon>Cryptosporidium</taxon>
    </lineage>
</organism>
<dbReference type="PRINTS" id="PR00476">
    <property type="entry name" value="PHFRCTKINASE"/>
</dbReference>
<dbReference type="eggNOG" id="KOG2440">
    <property type="taxonomic scope" value="Eukaryota"/>
</dbReference>
<dbReference type="OMA" id="FMAHYLG"/>
<comment type="cofactor">
    <cofactor evidence="1 10">
        <name>Mg(2+)</name>
        <dbReference type="ChEBI" id="CHEBI:18420"/>
    </cofactor>
</comment>
<feature type="binding site" evidence="10">
    <location>
        <position position="165"/>
    </location>
    <ligand>
        <name>ATP</name>
        <dbReference type="ChEBI" id="CHEBI:30616"/>
    </ligand>
</feature>
<evidence type="ECO:0000259" key="13">
    <source>
        <dbReference type="Pfam" id="PF00365"/>
    </source>
</evidence>
<feature type="binding site" evidence="10">
    <location>
        <begin position="580"/>
        <end position="583"/>
    </location>
    <ligand>
        <name>substrate</name>
    </ligand>
</feature>
<dbReference type="InterPro" id="IPR000023">
    <property type="entry name" value="Phosphofructokinase_dom"/>
</dbReference>
<dbReference type="STRING" id="441375.B6AH35"/>
<keyword evidence="6 10" id="KW-0418">Kinase</keyword>
<dbReference type="NCBIfam" id="NF005482">
    <property type="entry name" value="PRK07085.1"/>
    <property type="match status" value="1"/>
</dbReference>
<dbReference type="OrthoDB" id="537915at2759"/>
<comment type="function">
    <text evidence="2">Catalyzes the phosphorylation of D-fructose 6-phosphate, the first committing step of glycolysis. Uses inorganic phosphate (PPi) as phosphoryl donor instead of ATP like common ATP-dependent phosphofructokinases (ATP-PFKs), which renders the reaction reversible, and can thus function both in glycolysis and gluconeogenesis. Consistently, PPi-PFK can replace the enzymes of both the forward (ATP-PFK) and reverse (fructose-bisphosphatase (FBPase)) reactions.</text>
</comment>
<dbReference type="GO" id="GO:0005524">
    <property type="term" value="F:ATP binding"/>
    <property type="evidence" value="ECO:0007669"/>
    <property type="project" value="UniProtKB-KW"/>
</dbReference>
<dbReference type="UniPathway" id="UPA00109">
    <property type="reaction ID" value="UER00182"/>
</dbReference>
<dbReference type="GO" id="GO:0003872">
    <property type="term" value="F:6-phosphofructokinase activity"/>
    <property type="evidence" value="ECO:0007669"/>
    <property type="project" value="UniProtKB-UniRule"/>
</dbReference>
<keyword evidence="3 10" id="KW-0963">Cytoplasm</keyword>
<dbReference type="GO" id="GO:0005829">
    <property type="term" value="C:cytosol"/>
    <property type="evidence" value="ECO:0007669"/>
    <property type="project" value="TreeGrafter"/>
</dbReference>
<feature type="domain" description="Phosphofructokinase" evidence="13">
    <location>
        <begin position="157"/>
        <end position="421"/>
    </location>
</feature>
<dbReference type="GO" id="GO:0006002">
    <property type="term" value="P:fructose 6-phosphate metabolic process"/>
    <property type="evidence" value="ECO:0007669"/>
    <property type="project" value="InterPro"/>
</dbReference>
<gene>
    <name evidence="14" type="ORF">CMU_037000</name>
</gene>
<keyword evidence="7 10" id="KW-0460">Magnesium</keyword>
<evidence type="ECO:0000256" key="6">
    <source>
        <dbReference type="ARBA" id="ARBA00022777"/>
    </source>
</evidence>
<feature type="binding site" evidence="10">
    <location>
        <position position="259"/>
    </location>
    <ligand>
        <name>Mg(2+)</name>
        <dbReference type="ChEBI" id="CHEBI:18420"/>
        <note>catalytic</note>
    </ligand>
</feature>
<dbReference type="InterPro" id="IPR022953">
    <property type="entry name" value="ATP_PFK"/>
</dbReference>
<comment type="subunit">
    <text evidence="10">Tetramer of two alpha (regulatory) and two beta (catalytic) chains.</text>
</comment>
<dbReference type="RefSeq" id="XP_002141875.1">
    <property type="nucleotide sequence ID" value="XM_002141839.1"/>
</dbReference>
<dbReference type="GO" id="GO:0047334">
    <property type="term" value="F:diphosphate-fructose-6-phosphate 1-phosphotransferase activity"/>
    <property type="evidence" value="ECO:0007669"/>
    <property type="project" value="UniProtKB-EC"/>
</dbReference>
<dbReference type="GO" id="GO:0046872">
    <property type="term" value="F:metal ion binding"/>
    <property type="evidence" value="ECO:0007669"/>
    <property type="project" value="UniProtKB-KW"/>
</dbReference>
<dbReference type="Gene3D" id="3.40.50.460">
    <property type="entry name" value="Phosphofructokinase domain"/>
    <property type="match status" value="2"/>
</dbReference>
<feature type="binding site" evidence="10">
    <location>
        <begin position="229"/>
        <end position="230"/>
    </location>
    <ligand>
        <name>ATP</name>
        <dbReference type="ChEBI" id="CHEBI:30616"/>
    </ligand>
</feature>
<comment type="caution">
    <text evidence="10">Lacks conserved residue(s) required for the propagation of feature annotation.</text>
</comment>
<keyword evidence="10" id="KW-0547">Nucleotide-binding</keyword>
<evidence type="ECO:0000256" key="10">
    <source>
        <dbReference type="HAMAP-Rule" id="MF_03185"/>
    </source>
</evidence>
<feature type="binding site" evidence="10">
    <location>
        <begin position="258"/>
        <end position="261"/>
    </location>
    <ligand>
        <name>ATP</name>
        <dbReference type="ChEBI" id="CHEBI:30616"/>
    </ligand>
</feature>
<dbReference type="EC" id="2.7.1.11" evidence="10"/>
<feature type="site" description="Important for substrate specificity; cannot use PPi as phosphoryl donor" evidence="10">
    <location>
        <position position="260"/>
    </location>
</feature>
<dbReference type="Gene3D" id="3.40.50.450">
    <property type="match status" value="4"/>
</dbReference>
<keyword evidence="8 10" id="KW-0324">Glycolysis</keyword>
<comment type="subcellular location">
    <subcellularLocation>
        <location evidence="10">Cytoplasm</location>
    </subcellularLocation>
</comment>
<dbReference type="Proteomes" id="UP000001460">
    <property type="component" value="Unassembled WGS sequence"/>
</dbReference>
<dbReference type="SUPFAM" id="SSF53784">
    <property type="entry name" value="Phosphofructokinase"/>
    <property type="match status" value="2"/>
</dbReference>
<dbReference type="EMBL" id="DS989733">
    <property type="protein sequence ID" value="EEA07526.1"/>
    <property type="molecule type" value="Genomic_DNA"/>
</dbReference>
<feature type="compositionally biased region" description="Polar residues" evidence="12">
    <location>
        <begin position="1139"/>
        <end position="1159"/>
    </location>
</feature>
<keyword evidence="15" id="KW-1185">Reference proteome</keyword>
<evidence type="ECO:0000256" key="5">
    <source>
        <dbReference type="ARBA" id="ARBA00022723"/>
    </source>
</evidence>
<keyword evidence="10" id="KW-0067">ATP-binding</keyword>
<dbReference type="GeneID" id="6996944"/>
<evidence type="ECO:0000256" key="11">
    <source>
        <dbReference type="SAM" id="Coils"/>
    </source>
</evidence>
<evidence type="ECO:0000256" key="1">
    <source>
        <dbReference type="ARBA" id="ARBA00001946"/>
    </source>
</evidence>
<feature type="binding site" evidence="10">
    <location>
        <position position="395"/>
    </location>
    <ligand>
        <name>substrate</name>
    </ligand>
</feature>
<feature type="region of interest" description="Disordered" evidence="12">
    <location>
        <begin position="1120"/>
        <end position="1159"/>
    </location>
</feature>
<feature type="active site" description="Proton acceptor" evidence="10">
    <location>
        <position position="289"/>
    </location>
</feature>
<dbReference type="InterPro" id="IPR011183">
    <property type="entry name" value="PfpB_PPi_PFK"/>
</dbReference>
<sequence length="1496" mass="167435">MLQGIDGNRNKKHPIRRLRSLAVILEDTHLDKDRSTSTSMKNHEIQRPLRRRDPDRTLTTRLDSFRLSMGGKPHLHSADLFENFSPVQLERQFWVPTLPLSLSSTMVDIREIEIPDLIQKDADVLKKLLPHTFGGPCVEIIQSNNTSPNGTPFHALRVGIVLSGGPAPGGHNVIGGVYDFIKSYHPDSQLFGFLGGLDGLFKSTYKIVSQELMDRFRNQGGFDMLWSGRGRINNEQDLENVREVCEQLQLHGLIIAGGDGSNSNAALIADYMAKHNNHISVVGVPKTIDGDLKNSAVEVSFGFHTAARTYAECVGNLCSDICTSQNVYHFVRVMGRSASHLALEVALQTRPNMVFIAEEVEQNGITLFEIVKSIVDLIETRAKMGKMYGIILIPEGLIEFIPEMKILIEELNNILDKMKSREDTLNNEVSSNIGINPESIDSKVYTSLEPNSEEYDREIARLLSPSSANIWEYLPETIREQLLIDREATGQIQVAKIATERLLILLVEAELHCRHGYSSYYDLQHYRTLVKKTDKDVTQDSNKLFDNMNTNICTDSPVPTQDDILSIPYSFTMMHHYLGYEGRCAMPSNFDANYCYALGHCAAALVYKGMNGYLALIRNLEENPINWQACGISITRIMEIKKSRSDDSLFAAVTRQLVDLNGPMFQLLKRVRNIWAIHDLYRAPGPLQFEGPCSDSIPYIVKSPTIEDLLCGEETDEKLLSEGIGAGVSEGAMTVIDNNGGLEGNVTTTNGKRGVFNRISGTLSPLQLYRTTYRPPLPLLLTHLKARCKPTTQYNVSDPLIKRQIISFYPHLCNNNHFYCQEVQLDLSCSEPNVGLRIGILLLSRQTPGIANVVWGLYHRLRMVRGRCLGFYGVKGFLQGKHITLTEKDVDLLPNQGGSELIGRTYTECLVSTENLEKARQVCESLHLDGLVLCGSAFGMTQSAILTEYFLQHNCNTKIVGVPATASNNLTNDLVETCVGFDSSTKLYASLIGNVLTDAASMPKYWHFIRLMGRQPSNEVLECALQTHPNVVIIAEEYGAADKTLVHIVEDVADVICKRAEFGKNFGTVLIPDALLSHLPDMKILISEINELRRHAEENGQQKLFMSEMMRLGHMNVSKSGNINGNINSSEKGSNGSSPMTKSPSVGSHINESVVPNNSQIEENPKYSLKMTPWSQALFKSLPRFIRKEILSLDVDSAFSAIETEALLVLMIKKELRKRKQEGKYNGNFQPFTHFFGYQGRSAMPSQFDSKLGYALGHFASIVVESGLTGQLCSIRGLCGEVSDWRMTSIPFNCLMRIVPSNDETHPELPSNIPTIPSSEVDLKGKAYRWLKIVQDHWAMQDRFCNPGPIQFDGPAANFYFRTLHEQQSEYYEMLKHVQNYAELVRETCTFGVNESFLKTAFVTLNGLLNLRYRDNNLLASLPDIGPFILQMKSQSGQLYPLSYPDQVDHTLNLCDYNSSSHKLHGHSSIYKSQGTFHANESICPSVEEGPWNVNK</sequence>
<evidence type="ECO:0000313" key="15">
    <source>
        <dbReference type="Proteomes" id="UP000001460"/>
    </source>
</evidence>
<proteinExistence type="inferred from homology"/>